<dbReference type="Pfam" id="PF00005">
    <property type="entry name" value="ABC_tran"/>
    <property type="match status" value="2"/>
</dbReference>
<keyword evidence="11" id="KW-0175">Coiled coil</keyword>
<feature type="transmembrane region" description="Helical" evidence="13">
    <location>
        <begin position="853"/>
        <end position="872"/>
    </location>
</feature>
<dbReference type="InParanoid" id="Q23AM2"/>
<evidence type="ECO:0000256" key="2">
    <source>
        <dbReference type="ARBA" id="ARBA00007577"/>
    </source>
</evidence>
<evidence type="ECO:0000256" key="12">
    <source>
        <dbReference type="SAM" id="MobiDB-lite"/>
    </source>
</evidence>
<comment type="similarity">
    <text evidence="2">Belongs to the ABC transporter superfamily. ABCB family. Multidrug resistance exporter (TC 3.A.1.201) subfamily.</text>
</comment>
<evidence type="ECO:0000256" key="3">
    <source>
        <dbReference type="ARBA" id="ARBA00022448"/>
    </source>
</evidence>
<feature type="transmembrane region" description="Helical" evidence="13">
    <location>
        <begin position="73"/>
        <end position="96"/>
    </location>
</feature>
<dbReference type="InterPro" id="IPR036640">
    <property type="entry name" value="ABC1_TM_sf"/>
</dbReference>
<evidence type="ECO:0000256" key="10">
    <source>
        <dbReference type="ARBA" id="ARBA00023180"/>
    </source>
</evidence>
<dbReference type="PROSITE" id="PS50893">
    <property type="entry name" value="ABC_TRANSPORTER_2"/>
    <property type="match status" value="2"/>
</dbReference>
<dbReference type="GO" id="GO:0016887">
    <property type="term" value="F:ATP hydrolysis activity"/>
    <property type="evidence" value="ECO:0007669"/>
    <property type="project" value="InterPro"/>
</dbReference>
<dbReference type="KEGG" id="tet:TTHERM_00423390"/>
<keyword evidence="9 13" id="KW-0472">Membrane</keyword>
<name>Q23AM2_TETTS</name>
<keyword evidence="5" id="KW-0677">Repeat</keyword>
<dbReference type="GO" id="GO:0015421">
    <property type="term" value="F:ABC-type oligopeptide transporter activity"/>
    <property type="evidence" value="ECO:0007669"/>
    <property type="project" value="TreeGrafter"/>
</dbReference>
<evidence type="ECO:0000256" key="1">
    <source>
        <dbReference type="ARBA" id="ARBA00004141"/>
    </source>
</evidence>
<feature type="transmembrane region" description="Helical" evidence="13">
    <location>
        <begin position="975"/>
        <end position="995"/>
    </location>
</feature>
<protein>
    <submittedName>
        <fullName evidence="16">ABC transporter family protein</fullName>
    </submittedName>
</protein>
<evidence type="ECO:0000256" key="5">
    <source>
        <dbReference type="ARBA" id="ARBA00022737"/>
    </source>
</evidence>
<dbReference type="PROSITE" id="PS50929">
    <property type="entry name" value="ABC_TM1F"/>
    <property type="match status" value="2"/>
</dbReference>
<dbReference type="FunFam" id="3.40.50.300:FF:000240">
    <property type="entry name" value="ABC transporter B family member 20"/>
    <property type="match status" value="1"/>
</dbReference>
<dbReference type="CDD" id="cd18578">
    <property type="entry name" value="ABC_6TM_Pgp_ABCB1_D2_like"/>
    <property type="match status" value="1"/>
</dbReference>
<dbReference type="SMART" id="SM00382">
    <property type="entry name" value="AAA"/>
    <property type="match status" value="2"/>
</dbReference>
<dbReference type="GO" id="GO:0090374">
    <property type="term" value="P:oligopeptide export from mitochondrion"/>
    <property type="evidence" value="ECO:0007669"/>
    <property type="project" value="TreeGrafter"/>
</dbReference>
<evidence type="ECO:0000256" key="8">
    <source>
        <dbReference type="ARBA" id="ARBA00022989"/>
    </source>
</evidence>
<evidence type="ECO:0000259" key="14">
    <source>
        <dbReference type="PROSITE" id="PS50893"/>
    </source>
</evidence>
<dbReference type="Proteomes" id="UP000009168">
    <property type="component" value="Unassembled WGS sequence"/>
</dbReference>
<dbReference type="FunCoup" id="Q23AM2">
    <property type="interactions" value="1"/>
</dbReference>
<dbReference type="FunFam" id="3.40.50.300:FF:000251">
    <property type="entry name" value="ABC transporter B family member 19"/>
    <property type="match status" value="1"/>
</dbReference>
<dbReference type="CDD" id="cd03249">
    <property type="entry name" value="ABC_MTABC3_MDL1_MDL2"/>
    <property type="match status" value="1"/>
</dbReference>
<organism evidence="16 17">
    <name type="scientific">Tetrahymena thermophila (strain SB210)</name>
    <dbReference type="NCBI Taxonomy" id="312017"/>
    <lineage>
        <taxon>Eukaryota</taxon>
        <taxon>Sar</taxon>
        <taxon>Alveolata</taxon>
        <taxon>Ciliophora</taxon>
        <taxon>Intramacronucleata</taxon>
        <taxon>Oligohymenophorea</taxon>
        <taxon>Hymenostomatida</taxon>
        <taxon>Tetrahymenina</taxon>
        <taxon>Tetrahymenidae</taxon>
        <taxon>Tetrahymena</taxon>
    </lineage>
</organism>
<feature type="compositionally biased region" description="Basic and acidic residues" evidence="12">
    <location>
        <begin position="1173"/>
        <end position="1190"/>
    </location>
</feature>
<dbReference type="HOGENOM" id="CLU_000604_17_2_1"/>
<dbReference type="OrthoDB" id="417789at2759"/>
<evidence type="ECO:0000259" key="15">
    <source>
        <dbReference type="PROSITE" id="PS50929"/>
    </source>
</evidence>
<feature type="transmembrane region" description="Helical" evidence="13">
    <location>
        <begin position="940"/>
        <end position="963"/>
    </location>
</feature>
<dbReference type="Gene3D" id="1.20.1560.10">
    <property type="entry name" value="ABC transporter type 1, transmembrane domain"/>
    <property type="match status" value="1"/>
</dbReference>
<evidence type="ECO:0000256" key="4">
    <source>
        <dbReference type="ARBA" id="ARBA00022692"/>
    </source>
</evidence>
<keyword evidence="3" id="KW-0813">Transport</keyword>
<dbReference type="InterPro" id="IPR003439">
    <property type="entry name" value="ABC_transporter-like_ATP-bd"/>
</dbReference>
<evidence type="ECO:0000256" key="7">
    <source>
        <dbReference type="ARBA" id="ARBA00022840"/>
    </source>
</evidence>
<keyword evidence="17" id="KW-1185">Reference proteome</keyword>
<dbReference type="PANTHER" id="PTHR43394">
    <property type="entry name" value="ATP-DEPENDENT PERMEASE MDL1, MITOCHONDRIAL"/>
    <property type="match status" value="1"/>
</dbReference>
<evidence type="ECO:0000313" key="16">
    <source>
        <dbReference type="EMBL" id="EAR93470.2"/>
    </source>
</evidence>
<dbReference type="PROSITE" id="PS00211">
    <property type="entry name" value="ABC_TRANSPORTER_1"/>
    <property type="match status" value="2"/>
</dbReference>
<dbReference type="STRING" id="312017.Q23AM2"/>
<evidence type="ECO:0000256" key="6">
    <source>
        <dbReference type="ARBA" id="ARBA00022741"/>
    </source>
</evidence>
<dbReference type="RefSeq" id="XP_001013715.2">
    <property type="nucleotide sequence ID" value="XM_001013715.3"/>
</dbReference>
<dbReference type="GeneID" id="7825569"/>
<evidence type="ECO:0000256" key="11">
    <source>
        <dbReference type="SAM" id="Coils"/>
    </source>
</evidence>
<keyword evidence="6" id="KW-0547">Nucleotide-binding</keyword>
<dbReference type="PANTHER" id="PTHR43394:SF27">
    <property type="entry name" value="ATP-DEPENDENT TRANSLOCASE ABCB1-LIKE"/>
    <property type="match status" value="1"/>
</dbReference>
<reference evidence="17" key="1">
    <citation type="journal article" date="2006" name="PLoS Biol.">
        <title>Macronuclear genome sequence of the ciliate Tetrahymena thermophila, a model eukaryote.</title>
        <authorList>
            <person name="Eisen J.A."/>
            <person name="Coyne R.S."/>
            <person name="Wu M."/>
            <person name="Wu D."/>
            <person name="Thiagarajan M."/>
            <person name="Wortman J.R."/>
            <person name="Badger J.H."/>
            <person name="Ren Q."/>
            <person name="Amedeo P."/>
            <person name="Jones K.M."/>
            <person name="Tallon L.J."/>
            <person name="Delcher A.L."/>
            <person name="Salzberg S.L."/>
            <person name="Silva J.C."/>
            <person name="Haas B.J."/>
            <person name="Majoros W.H."/>
            <person name="Farzad M."/>
            <person name="Carlton J.M."/>
            <person name="Smith R.K. Jr."/>
            <person name="Garg J."/>
            <person name="Pearlman R.E."/>
            <person name="Karrer K.M."/>
            <person name="Sun L."/>
            <person name="Manning G."/>
            <person name="Elde N.C."/>
            <person name="Turkewitz A.P."/>
            <person name="Asai D.J."/>
            <person name="Wilkes D.E."/>
            <person name="Wang Y."/>
            <person name="Cai H."/>
            <person name="Collins K."/>
            <person name="Stewart B.A."/>
            <person name="Lee S.R."/>
            <person name="Wilamowska K."/>
            <person name="Weinberg Z."/>
            <person name="Ruzzo W.L."/>
            <person name="Wloga D."/>
            <person name="Gaertig J."/>
            <person name="Frankel J."/>
            <person name="Tsao C.-C."/>
            <person name="Gorovsky M.A."/>
            <person name="Keeling P.J."/>
            <person name="Waller R.F."/>
            <person name="Patron N.J."/>
            <person name="Cherry J.M."/>
            <person name="Stover N.A."/>
            <person name="Krieger C.J."/>
            <person name="del Toro C."/>
            <person name="Ryder H.F."/>
            <person name="Williamson S.C."/>
            <person name="Barbeau R.A."/>
            <person name="Hamilton E.P."/>
            <person name="Orias E."/>
        </authorList>
    </citation>
    <scope>NUCLEOTIDE SEQUENCE [LARGE SCALE GENOMIC DNA]</scope>
    <source>
        <strain evidence="17">SB210</strain>
    </source>
</reference>
<dbReference type="GO" id="GO:0005524">
    <property type="term" value="F:ATP binding"/>
    <property type="evidence" value="ECO:0007669"/>
    <property type="project" value="UniProtKB-KW"/>
</dbReference>
<dbReference type="SUPFAM" id="SSF90123">
    <property type="entry name" value="ABC transporter transmembrane region"/>
    <property type="match status" value="2"/>
</dbReference>
<keyword evidence="10" id="KW-0325">Glycoprotein</keyword>
<evidence type="ECO:0000256" key="13">
    <source>
        <dbReference type="SAM" id="Phobius"/>
    </source>
</evidence>
<accession>Q23AM2</accession>
<keyword evidence="8 13" id="KW-1133">Transmembrane helix</keyword>
<evidence type="ECO:0000256" key="9">
    <source>
        <dbReference type="ARBA" id="ARBA00023136"/>
    </source>
</evidence>
<comment type="subcellular location">
    <subcellularLocation>
        <location evidence="1">Membrane</location>
        <topology evidence="1">Multi-pass membrane protein</topology>
    </subcellularLocation>
</comment>
<feature type="domain" description="ABC transmembrane type-1" evidence="15">
    <location>
        <begin position="714"/>
        <end position="1000"/>
    </location>
</feature>
<dbReference type="Pfam" id="PF00664">
    <property type="entry name" value="ABC_membrane"/>
    <property type="match status" value="2"/>
</dbReference>
<dbReference type="GO" id="GO:0005743">
    <property type="term" value="C:mitochondrial inner membrane"/>
    <property type="evidence" value="ECO:0007669"/>
    <property type="project" value="TreeGrafter"/>
</dbReference>
<feature type="transmembrane region" description="Helical" evidence="13">
    <location>
        <begin position="754"/>
        <end position="772"/>
    </location>
</feature>
<proteinExistence type="inferred from homology"/>
<feature type="region of interest" description="Disordered" evidence="12">
    <location>
        <begin position="1172"/>
        <end position="1210"/>
    </location>
</feature>
<feature type="transmembrane region" description="Helical" evidence="13">
    <location>
        <begin position="172"/>
        <end position="193"/>
    </location>
</feature>
<feature type="transmembrane region" description="Helical" evidence="13">
    <location>
        <begin position="22"/>
        <end position="40"/>
    </location>
</feature>
<feature type="coiled-coil region" evidence="11">
    <location>
        <begin position="594"/>
        <end position="655"/>
    </location>
</feature>
<dbReference type="eggNOG" id="KOG0055">
    <property type="taxonomic scope" value="Eukaryota"/>
</dbReference>
<dbReference type="InterPro" id="IPR039421">
    <property type="entry name" value="Type_1_exporter"/>
</dbReference>
<keyword evidence="7" id="KW-0067">ATP-binding</keyword>
<feature type="domain" description="ABC transporter" evidence="14">
    <location>
        <begin position="356"/>
        <end position="592"/>
    </location>
</feature>
<dbReference type="SUPFAM" id="SSF52540">
    <property type="entry name" value="P-loop containing nucleoside triphosphate hydrolases"/>
    <property type="match status" value="2"/>
</dbReference>
<dbReference type="CDD" id="cd18577">
    <property type="entry name" value="ABC_6TM_Pgp_ABCB1_D1_like"/>
    <property type="match status" value="1"/>
</dbReference>
<feature type="transmembrane region" description="Helical" evidence="13">
    <location>
        <begin position="147"/>
        <end position="166"/>
    </location>
</feature>
<gene>
    <name evidence="16" type="ORF">TTHERM_00423390</name>
</gene>
<feature type="domain" description="ABC transporter" evidence="14">
    <location>
        <begin position="1045"/>
        <end position="1306"/>
    </location>
</feature>
<dbReference type="EMBL" id="GG662724">
    <property type="protein sequence ID" value="EAR93470.2"/>
    <property type="molecule type" value="Genomic_DNA"/>
</dbReference>
<sequence>MSETTNLKPAGFFELFRFASKLDIFLMVFGSIAAVVNGILQPLMSQIIGRTTNQFSSNQDQSQIIENAKIQCFYMLGAGFISFVCSWIQMACWMISGERQAIECRKQYFKAIIRQEIGWFDMQNPNELTSKISQDCFFIQGAIGEKVPTFLMAIFTGLGGFGVGYYNGWQMSLVATAAVPAIILGGLIFTIILQQTSVKTSEAYLHASAVAEQSLNSIKTVKSLAGENFEIKNYSQGLLVSFKIATKYAVWAGFGLGLTFLTLYLDYSLCFWYGSKLMEDETINHNFDRKYNQGDIQTIFFAIQIAGFSLGQAAPCLKNFSLGQQAAAKIFDLLKRTPQIKNCENPKIIKELKGHIVLKDVDFSYPSKKDVKVHNKLTLEILPNIKTALVGESGCGKSTVMQLIERFYDPDSGLVTVDGHDIRELDFVWLRKNIGYVGQEPVLYATSIRENLRFGKEDATEEEMINALKQAKAWEFVQQLDDKLDTFVGNLGSQFSGGQKQRICIARAILKNPQILLLDESTSALDRKNEAAIQATLDEISKGRTTIVIAHRLSTVQNADRILVIEKGQLIEQGTYDSLINAGGKFEALAKNQIQKELEDNSDLNNDIELVQEELNNNESLQKKQTISGIQNQKLNNLEESTNRLQNQIPQELQEIPLKKLSMSVKNQNITQECQNKQTQSDPLESDKKFKYTNIQLIKKLIAINKPEINYLYFGLLVAFINGGSWPVSGLLLGEYFDVLFDPSKSDFRERADLLAIYFVILAVVCQIGYLLQNVFFTRVGEGLTLRMRKEVYSKLLKMPCSWFDQPDNNPGNLSTKLQQDGQYINQITSSIIPTQIQNLSCMGVGIALGFAYSWQITLIGMVAAPLMIICAKFQAQFIQGYSENSDGAYKEAGQIIMESVTNIRTVASFCNENKLNVFLSEKLVQPLQLVKSKGQISGVFLGLSFALIFWIYGIVLYCGSIFTQDYGVSAKDMFVSVFSVLFAAFGIGFNNQYIPDIAMAINSANNLFDILNQKDEVQICQEQAQQYNLKPIVQQTEQAIQGNIEFRNVSFKYPSRDQYVFKNLSFKIQAGQKVAFVGPSGSGKSSVIQLLLRFYTNYEGEIFVDGKNIKEYYDLTNYRQNFGVVSQEPILFNASIEENIQYNSENITCEHIKQAAQQANALKFIEEFQNDEQTKEKNEDKENQMKNENKNQLGDGFQRKVGPKGSQLSGGQKQRIAIARAIIKNPNILLLDEATSALDPQNEKIVQEALDQLMKAKTSVCIAHRLSTIKDSDKIYVIESGKLVEQGTYDELMNKKEYFYRLNNH</sequence>
<evidence type="ECO:0000313" key="17">
    <source>
        <dbReference type="Proteomes" id="UP000009168"/>
    </source>
</evidence>
<keyword evidence="4 13" id="KW-0812">Transmembrane</keyword>
<feature type="transmembrane region" description="Helical" evidence="13">
    <location>
        <begin position="248"/>
        <end position="274"/>
    </location>
</feature>
<dbReference type="InterPro" id="IPR017871">
    <property type="entry name" value="ABC_transporter-like_CS"/>
</dbReference>
<dbReference type="InterPro" id="IPR003593">
    <property type="entry name" value="AAA+_ATPase"/>
</dbReference>
<dbReference type="InterPro" id="IPR027417">
    <property type="entry name" value="P-loop_NTPase"/>
</dbReference>
<feature type="transmembrane region" description="Helical" evidence="13">
    <location>
        <begin position="711"/>
        <end position="733"/>
    </location>
</feature>
<dbReference type="Gene3D" id="3.40.50.300">
    <property type="entry name" value="P-loop containing nucleotide triphosphate hydrolases"/>
    <property type="match status" value="2"/>
</dbReference>
<feature type="domain" description="ABC transmembrane type-1" evidence="15">
    <location>
        <begin position="28"/>
        <end position="322"/>
    </location>
</feature>
<dbReference type="InterPro" id="IPR011527">
    <property type="entry name" value="ABC1_TM_dom"/>
</dbReference>